<dbReference type="InterPro" id="IPR050469">
    <property type="entry name" value="Diguanylate_Cyclase"/>
</dbReference>
<dbReference type="AlphaFoldDB" id="A0A399ETI6"/>
<keyword evidence="2" id="KW-0808">Transferase</keyword>
<feature type="domain" description="GGDEF" evidence="1">
    <location>
        <begin position="373"/>
        <end position="503"/>
    </location>
</feature>
<dbReference type="InterPro" id="IPR043128">
    <property type="entry name" value="Rev_trsase/Diguanyl_cyclase"/>
</dbReference>
<dbReference type="NCBIfam" id="TIGR00254">
    <property type="entry name" value="GGDEF"/>
    <property type="match status" value="1"/>
</dbReference>
<dbReference type="SMART" id="SM00267">
    <property type="entry name" value="GGDEF"/>
    <property type="match status" value="1"/>
</dbReference>
<dbReference type="Gene3D" id="3.30.70.270">
    <property type="match status" value="1"/>
</dbReference>
<keyword evidence="2" id="KW-0548">Nucleotidyltransferase</keyword>
<dbReference type="CDD" id="cd01949">
    <property type="entry name" value="GGDEF"/>
    <property type="match status" value="1"/>
</dbReference>
<dbReference type="GO" id="GO:1902201">
    <property type="term" value="P:negative regulation of bacterial-type flagellum-dependent cell motility"/>
    <property type="evidence" value="ECO:0007669"/>
    <property type="project" value="TreeGrafter"/>
</dbReference>
<name>A0A399ETI6_9DEIN</name>
<sequence>MSVYRRLKFSKGLLEPLDSPSQAWEGVLSELLRTLPEGTQAFWWVRDGAGRFSLRAALGLAGMRPEEVGEVEEATFQEVYPGPVNRWRQGLPAAEVGPHLLSHLLAQPPAPLEEAGEGQNLLLPLVLEGRVWAVLHLHTPSPLGEAQVKRAARFIRATAPLLQQTHRWETTERQALWLRAINALLSHPEPENPHPLEASEVASWLGLRLLDALEEAARLSRADGARLVALEEGRVHTLVQAGWGAGLPVEAALGPVLAECLGGGQRIGLPRYDLYPGRRPELVEAGLRSLFILPVPYQSQALLLFSNQPGWFPNGQTLDFLTEMANALGVVQREWALRQELAWAAFTDPLTGLGNRRAFEHDLEKLPHRPSERLAMLVVLDLDGFKGINDTFGHVHADHVLVRLGGVLRSRARAGDRAYRLGGDEFALIIEAPRDLNPNRIAERYRALVEEVRVSESVYLQVSLGYAVYPSEASETEALWRLADDRMYQDKALRKHRASVSSSHLAQYETPLVRLARHLGQALQLTPEELEVLQASCYLLQLTLGEIPPAPGPTFSDGLLRESARLLVFLHHPWEGGPPLGRAGEPIPQAVRVLQVAHWLTQALKGAEGRPAQSLEEALSALREEQPQRFAPEVVEALLSLRLKEVLT</sequence>
<accession>A0A399ETI6</accession>
<protein>
    <submittedName>
        <fullName evidence="2">Putative diguanylate cyclase YfiN</fullName>
        <ecNumber evidence="2">2.7.7.65</ecNumber>
    </submittedName>
</protein>
<evidence type="ECO:0000313" key="2">
    <source>
        <dbReference type="EMBL" id="RIH85551.1"/>
    </source>
</evidence>
<evidence type="ECO:0000313" key="3">
    <source>
        <dbReference type="Proteomes" id="UP000265800"/>
    </source>
</evidence>
<dbReference type="GO" id="GO:0052621">
    <property type="term" value="F:diguanylate cyclase activity"/>
    <property type="evidence" value="ECO:0007669"/>
    <property type="project" value="UniProtKB-EC"/>
</dbReference>
<proteinExistence type="predicted"/>
<dbReference type="PROSITE" id="PS50887">
    <property type="entry name" value="GGDEF"/>
    <property type="match status" value="1"/>
</dbReference>
<comment type="caution">
    <text evidence="2">The sequence shown here is derived from an EMBL/GenBank/DDBJ whole genome shotgun (WGS) entry which is preliminary data.</text>
</comment>
<gene>
    <name evidence="2" type="primary">yfiN</name>
    <name evidence="2" type="ORF">Mlute_01546</name>
</gene>
<dbReference type="Gene3D" id="1.10.3210.10">
    <property type="entry name" value="Hypothetical protein af1432"/>
    <property type="match status" value="1"/>
</dbReference>
<dbReference type="RefSeq" id="WP_119360173.1">
    <property type="nucleotide sequence ID" value="NZ_QWKZ01000043.1"/>
</dbReference>
<reference evidence="2 3" key="1">
    <citation type="submission" date="2018-08" db="EMBL/GenBank/DDBJ databases">
        <title>Meiothermus luteus KCTC 52599 genome sequencing project.</title>
        <authorList>
            <person name="Da Costa M.S."/>
            <person name="Albuquerque L."/>
            <person name="Raposo P."/>
            <person name="Froufe H.J.C."/>
            <person name="Barroso C.S."/>
            <person name="Egas C."/>
        </authorList>
    </citation>
    <scope>NUCLEOTIDE SEQUENCE [LARGE SCALE GENOMIC DNA]</scope>
    <source>
        <strain evidence="2 3">KCTC 52599</strain>
    </source>
</reference>
<dbReference type="OrthoDB" id="24566at2"/>
<dbReference type="Proteomes" id="UP000265800">
    <property type="component" value="Unassembled WGS sequence"/>
</dbReference>
<dbReference type="GO" id="GO:0043709">
    <property type="term" value="P:cell adhesion involved in single-species biofilm formation"/>
    <property type="evidence" value="ECO:0007669"/>
    <property type="project" value="TreeGrafter"/>
</dbReference>
<evidence type="ECO:0000259" key="1">
    <source>
        <dbReference type="PROSITE" id="PS50887"/>
    </source>
</evidence>
<dbReference type="InterPro" id="IPR029787">
    <property type="entry name" value="Nucleotide_cyclase"/>
</dbReference>
<dbReference type="GO" id="GO:0005886">
    <property type="term" value="C:plasma membrane"/>
    <property type="evidence" value="ECO:0007669"/>
    <property type="project" value="TreeGrafter"/>
</dbReference>
<dbReference type="EC" id="2.7.7.65" evidence="2"/>
<dbReference type="Pfam" id="PF00990">
    <property type="entry name" value="GGDEF"/>
    <property type="match status" value="1"/>
</dbReference>
<dbReference type="EMBL" id="QWKZ01000043">
    <property type="protein sequence ID" value="RIH85551.1"/>
    <property type="molecule type" value="Genomic_DNA"/>
</dbReference>
<dbReference type="SUPFAM" id="SSF55073">
    <property type="entry name" value="Nucleotide cyclase"/>
    <property type="match status" value="1"/>
</dbReference>
<dbReference type="InterPro" id="IPR000160">
    <property type="entry name" value="GGDEF_dom"/>
</dbReference>
<dbReference type="PANTHER" id="PTHR45138">
    <property type="entry name" value="REGULATORY COMPONENTS OF SENSORY TRANSDUCTION SYSTEM"/>
    <property type="match status" value="1"/>
</dbReference>
<dbReference type="PANTHER" id="PTHR45138:SF9">
    <property type="entry name" value="DIGUANYLATE CYCLASE DGCM-RELATED"/>
    <property type="match status" value="1"/>
</dbReference>
<organism evidence="2 3">
    <name type="scientific">Meiothermus luteus</name>
    <dbReference type="NCBI Taxonomy" id="2026184"/>
    <lineage>
        <taxon>Bacteria</taxon>
        <taxon>Thermotogati</taxon>
        <taxon>Deinococcota</taxon>
        <taxon>Deinococci</taxon>
        <taxon>Thermales</taxon>
        <taxon>Thermaceae</taxon>
        <taxon>Meiothermus</taxon>
    </lineage>
</organism>
<keyword evidence="3" id="KW-1185">Reference proteome</keyword>